<dbReference type="InterPro" id="IPR001279">
    <property type="entry name" value="Metallo-B-lactamas"/>
</dbReference>
<keyword evidence="3" id="KW-1185">Reference proteome</keyword>
<accession>G4RNR5</accession>
<organism evidence="2 3">
    <name type="scientific">Thermoproteus tenax (strain ATCC 35583 / DSM 2078 / JCM 9277 / NBRC 100435 / Kra 1)</name>
    <dbReference type="NCBI Taxonomy" id="768679"/>
    <lineage>
        <taxon>Archaea</taxon>
        <taxon>Thermoproteota</taxon>
        <taxon>Thermoprotei</taxon>
        <taxon>Thermoproteales</taxon>
        <taxon>Thermoproteaceae</taxon>
        <taxon>Thermoproteus</taxon>
    </lineage>
</organism>
<dbReference type="Pfam" id="PF00753">
    <property type="entry name" value="Lactamase_B"/>
    <property type="match status" value="1"/>
</dbReference>
<gene>
    <name evidence="2" type="ordered locus">TTX_0544</name>
</gene>
<evidence type="ECO:0000313" key="3">
    <source>
        <dbReference type="Proteomes" id="UP000002654"/>
    </source>
</evidence>
<dbReference type="EMBL" id="FN869859">
    <property type="protein sequence ID" value="CCC81209.1"/>
    <property type="molecule type" value="Genomic_DNA"/>
</dbReference>
<dbReference type="InterPro" id="IPR050855">
    <property type="entry name" value="NDM-1-like"/>
</dbReference>
<dbReference type="PANTHER" id="PTHR42951:SF14">
    <property type="entry name" value="METALLO-BETA-LACTAMASE SUPERFAMILY PROTEIN"/>
    <property type="match status" value="1"/>
</dbReference>
<dbReference type="PaxDb" id="768679-TTX_0544"/>
<feature type="domain" description="Metallo-beta-lactamase" evidence="1">
    <location>
        <begin position="28"/>
        <end position="198"/>
    </location>
</feature>
<dbReference type="PATRIC" id="fig|768679.9.peg.559"/>
<dbReference type="eggNOG" id="arCOG00498">
    <property type="taxonomic scope" value="Archaea"/>
</dbReference>
<dbReference type="STRING" id="768679.TTX_0544"/>
<dbReference type="KEGG" id="ttn:TTX_0544"/>
<dbReference type="PANTHER" id="PTHR42951">
    <property type="entry name" value="METALLO-BETA-LACTAMASE DOMAIN-CONTAINING"/>
    <property type="match status" value="1"/>
</dbReference>
<dbReference type="AlphaFoldDB" id="G4RNR5"/>
<dbReference type="SUPFAM" id="SSF56281">
    <property type="entry name" value="Metallo-hydrolase/oxidoreductase"/>
    <property type="match status" value="1"/>
</dbReference>
<sequence>MVSLITFYINNNHLLMELRKGVLLIKGSPNTLIVEGKYVIDPGNPAERASEIARALGGSQPIVLLTHYHADHLAATPDGALVYAPWGEELLVENTRARLFYTHGVFVPNAVYIGRDLKTAGVVRPGDRISSIEAVDLRGHTLGHLGYYVDGVLYAGDAIFGDAVLKRYGAPYINDVDLFLSSLDKIASLEPEVLVMGHGPVAGSKKRIRELVEANKGAVERALSLLESLLPGDPTSLAVRILRELNAERSWENVLLTTTIVRALLSKLAAEGRAYPDDEGTWHSQPHLR</sequence>
<dbReference type="InterPro" id="IPR036866">
    <property type="entry name" value="RibonucZ/Hydroxyglut_hydro"/>
</dbReference>
<dbReference type="HOGENOM" id="CLU_061754_0_0_2"/>
<proteinExistence type="predicted"/>
<evidence type="ECO:0000313" key="2">
    <source>
        <dbReference type="EMBL" id="CCC81209.1"/>
    </source>
</evidence>
<dbReference type="SMART" id="SM00849">
    <property type="entry name" value="Lactamase_B"/>
    <property type="match status" value="1"/>
</dbReference>
<protein>
    <submittedName>
        <fullName evidence="2">Metallo-beta-lactamase family protein</fullName>
    </submittedName>
</protein>
<name>G4RNR5_THETK</name>
<reference evidence="2 3" key="1">
    <citation type="journal article" date="2011" name="PLoS ONE">
        <title>The complete genome sequence of Thermoproteus tenax: a physiologically versatile member of the Crenarchaeota.</title>
        <authorList>
            <person name="Siebers B."/>
            <person name="Zaparty M."/>
            <person name="Raddatz G."/>
            <person name="Tjaden B."/>
            <person name="Albers S.V."/>
            <person name="Bell S.D."/>
            <person name="Blombach F."/>
            <person name="Kletzin A."/>
            <person name="Kyrpides N."/>
            <person name="Lanz C."/>
            <person name="Plagens A."/>
            <person name="Rampp M."/>
            <person name="Rosinus A."/>
            <person name="von Jan M."/>
            <person name="Makarova K.S."/>
            <person name="Klenk H.P."/>
            <person name="Schuster S.C."/>
            <person name="Hensel R."/>
        </authorList>
    </citation>
    <scope>NUCLEOTIDE SEQUENCE [LARGE SCALE GENOMIC DNA]</scope>
    <source>
        <strain evidence="3">ATCC 35583 / DSM 2078 / JCM 9277 / NBRC 100435 / Kra 1</strain>
    </source>
</reference>
<dbReference type="Gene3D" id="3.60.15.10">
    <property type="entry name" value="Ribonuclease Z/Hydroxyacylglutathione hydrolase-like"/>
    <property type="match status" value="1"/>
</dbReference>
<dbReference type="Proteomes" id="UP000002654">
    <property type="component" value="Chromosome"/>
</dbReference>
<evidence type="ECO:0000259" key="1">
    <source>
        <dbReference type="SMART" id="SM00849"/>
    </source>
</evidence>